<organism evidence="2 3">
    <name type="scientific">Xylaria multiplex</name>
    <dbReference type="NCBI Taxonomy" id="323545"/>
    <lineage>
        <taxon>Eukaryota</taxon>
        <taxon>Fungi</taxon>
        <taxon>Dikarya</taxon>
        <taxon>Ascomycota</taxon>
        <taxon>Pezizomycotina</taxon>
        <taxon>Sordariomycetes</taxon>
        <taxon>Xylariomycetidae</taxon>
        <taxon>Xylariales</taxon>
        <taxon>Xylariaceae</taxon>
        <taxon>Xylaria</taxon>
    </lineage>
</organism>
<keyword evidence="3" id="KW-1185">Reference proteome</keyword>
<dbReference type="PANTHER" id="PTHR24118">
    <property type="entry name" value="POTE ANKYRIN DOMAIN"/>
    <property type="match status" value="1"/>
</dbReference>
<evidence type="ECO:0000313" key="2">
    <source>
        <dbReference type="EMBL" id="KAF2972180.1"/>
    </source>
</evidence>
<gene>
    <name evidence="2" type="ORF">GQX73_g1384</name>
</gene>
<name>A0A7C8IVV7_9PEZI</name>
<feature type="repeat" description="ANK" evidence="1">
    <location>
        <begin position="560"/>
        <end position="592"/>
    </location>
</feature>
<evidence type="ECO:0000313" key="3">
    <source>
        <dbReference type="Proteomes" id="UP000481858"/>
    </source>
</evidence>
<keyword evidence="1" id="KW-0040">ANK repeat</keyword>
<proteinExistence type="predicted"/>
<dbReference type="Gene3D" id="1.25.40.20">
    <property type="entry name" value="Ankyrin repeat-containing domain"/>
    <property type="match status" value="1"/>
</dbReference>
<dbReference type="OrthoDB" id="71307at2759"/>
<dbReference type="Pfam" id="PF12796">
    <property type="entry name" value="Ank_2"/>
    <property type="match status" value="1"/>
</dbReference>
<evidence type="ECO:0000256" key="1">
    <source>
        <dbReference type="PROSITE-ProRule" id="PRU00023"/>
    </source>
</evidence>
<dbReference type="Proteomes" id="UP000481858">
    <property type="component" value="Unassembled WGS sequence"/>
</dbReference>
<dbReference type="InterPro" id="IPR002110">
    <property type="entry name" value="Ankyrin_rpt"/>
</dbReference>
<dbReference type="PANTHER" id="PTHR24118:SF99">
    <property type="entry name" value="POTE ANKYRIN DOMAIN FAMILY MEMBER 3C-RELATED"/>
    <property type="match status" value="1"/>
</dbReference>
<reference evidence="2 3" key="1">
    <citation type="submission" date="2019-12" db="EMBL/GenBank/DDBJ databases">
        <title>Draft genome sequence of the ascomycete Xylaria multiplex DSM 110363.</title>
        <authorList>
            <person name="Buettner E."/>
            <person name="Kellner H."/>
        </authorList>
    </citation>
    <scope>NUCLEOTIDE SEQUENCE [LARGE SCALE GENOMIC DNA]</scope>
    <source>
        <strain evidence="2 3">DSM 110363</strain>
    </source>
</reference>
<sequence>MSIAGFSPESASSASINLESKIRSTQNELQKLFLQTNYRELRPRNRGESRQRVEALRRIRHGRINKGKAPRVLGITQASKRSTSYHMNLSTSRATDFTPDIDGTYPEAIIPNYVAEFPNNASVVELPDNSIVAESLDNASIIEFPDNSIITELPDDSSTSGLLGSSIDNMSIMFPFDFGDTDADHASMVPSGLIDSKKQPKTLYSTSRRRVRLSWVREIFRSACSSSACSDIRSLLSSLSSRTSWNEPATPVQDPLLLALEGIPTIGDNTNLIRMCCRPSRLRGGYCVHRKFIAAIMGPTSRLDLEFEDEKDIWNQTPLHLAAKWAPGEVALPILWMLLDNYENDPRRLNTKSIDGKTFMHIITQRWYHLPSHPGLTLALFCSKAKENGYAFDLPDDNGRTFFDCFLDELHMIPALCLRLIEDIDSLLELSSDLDFYQITIMLKPSPIKPFEWFYSDLAKIFSRRVAARGIYGTEQTPLRYGENNFNLLLQSRHAVEAVRAMTVPQALQVNDLDGYNTEGKTCIMVLIETAQTFKSIEHVDTLLDALLSHDPDLRLVDREGNTALHYAVQAQLPNTAHRLISAGIDVSIRNLRGESATQLAALHYRSVSRLPESDRTGSRYAGAQSTLVRLFDSRFRKDRRRKDREASQMQEELEEVIKDLDFPQFWNNPVAELDSSQIFGPSAQIPANRNEY</sequence>
<dbReference type="AlphaFoldDB" id="A0A7C8IVV7"/>
<protein>
    <submittedName>
        <fullName evidence="2">Uncharacterized protein</fullName>
    </submittedName>
</protein>
<accession>A0A7C8IVV7</accession>
<dbReference type="PROSITE" id="PS50297">
    <property type="entry name" value="ANK_REP_REGION"/>
    <property type="match status" value="1"/>
</dbReference>
<dbReference type="PROSITE" id="PS50088">
    <property type="entry name" value="ANK_REPEAT"/>
    <property type="match status" value="1"/>
</dbReference>
<dbReference type="SMART" id="SM00248">
    <property type="entry name" value="ANK"/>
    <property type="match status" value="3"/>
</dbReference>
<comment type="caution">
    <text evidence="2">The sequence shown here is derived from an EMBL/GenBank/DDBJ whole genome shotgun (WGS) entry which is preliminary data.</text>
</comment>
<dbReference type="InterPro" id="IPR036770">
    <property type="entry name" value="Ankyrin_rpt-contain_sf"/>
</dbReference>
<dbReference type="EMBL" id="WUBL01000008">
    <property type="protein sequence ID" value="KAF2972180.1"/>
    <property type="molecule type" value="Genomic_DNA"/>
</dbReference>
<dbReference type="SUPFAM" id="SSF48403">
    <property type="entry name" value="Ankyrin repeat"/>
    <property type="match status" value="1"/>
</dbReference>
<dbReference type="InParanoid" id="A0A7C8IVV7"/>